<dbReference type="GO" id="GO:0045493">
    <property type="term" value="P:xylan catabolic process"/>
    <property type="evidence" value="ECO:0007669"/>
    <property type="project" value="UniProtKB-KW"/>
</dbReference>
<dbReference type="Gene3D" id="2.60.120.260">
    <property type="entry name" value="Galactose-binding domain-like"/>
    <property type="match status" value="1"/>
</dbReference>
<evidence type="ECO:0000256" key="6">
    <source>
        <dbReference type="PIRSR" id="PIRSR606710-2"/>
    </source>
</evidence>
<gene>
    <name evidence="7" type="ORF">EM6_0852</name>
</gene>
<dbReference type="InterPro" id="IPR052176">
    <property type="entry name" value="Glycosyl_Hydrlase_43_Enz"/>
</dbReference>
<dbReference type="Pfam" id="PF04616">
    <property type="entry name" value="Glyco_hydro_43"/>
    <property type="match status" value="1"/>
</dbReference>
<dbReference type="GO" id="GO:0004553">
    <property type="term" value="F:hydrolase activity, hydrolyzing O-glycosyl compounds"/>
    <property type="evidence" value="ECO:0007669"/>
    <property type="project" value="InterPro"/>
</dbReference>
<dbReference type="CDD" id="cd08990">
    <property type="entry name" value="GH43_AXH_like"/>
    <property type="match status" value="1"/>
</dbReference>
<dbReference type="InterPro" id="IPR006710">
    <property type="entry name" value="Glyco_hydro_43"/>
</dbReference>
<dbReference type="Proteomes" id="UP000278756">
    <property type="component" value="Chromosome 1"/>
</dbReference>
<dbReference type="AlphaFoldDB" id="A0A3G9G5B8"/>
<reference evidence="8" key="1">
    <citation type="journal article" date="2017" name="Biotechnol. Biofuels">
        <title>Evaluation of environmental bacterial communities as a factor affecting the growth of duckweed Lemna minor.</title>
        <authorList>
            <person name="Ishizawa H."/>
            <person name="Kuroda M."/>
            <person name="Morikawa M."/>
            <person name="Ike M."/>
        </authorList>
    </citation>
    <scope>NUCLEOTIDE SEQUENCE [LARGE SCALE GENOMIC DNA]</scope>
    <source>
        <strain evidence="8">M6</strain>
    </source>
</reference>
<feature type="site" description="Important for catalytic activity, responsible for pKa modulation of the active site Glu and correct orientation of both the proton donor and substrate" evidence="6">
    <location>
        <position position="445"/>
    </location>
</feature>
<keyword evidence="3" id="KW-0378">Hydrolase</keyword>
<keyword evidence="2" id="KW-0624">Polysaccharide degradation</keyword>
<dbReference type="SUPFAM" id="SSF75005">
    <property type="entry name" value="Arabinanase/levansucrase/invertase"/>
    <property type="match status" value="1"/>
</dbReference>
<evidence type="ECO:0000256" key="1">
    <source>
        <dbReference type="ARBA" id="ARBA00009865"/>
    </source>
</evidence>
<proteinExistence type="inferred from homology"/>
<protein>
    <submittedName>
        <fullName evidence="7">Xylosidase</fullName>
    </submittedName>
</protein>
<dbReference type="InterPro" id="IPR023296">
    <property type="entry name" value="Glyco_hydro_beta-prop_sf"/>
</dbReference>
<name>A0A3G9G5B8_9CAUL</name>
<dbReference type="Gene3D" id="2.60.120.430">
    <property type="entry name" value="Galactose-binding lectin"/>
    <property type="match status" value="1"/>
</dbReference>
<dbReference type="Gene3D" id="2.115.10.20">
    <property type="entry name" value="Glycosyl hydrolase domain, family 43"/>
    <property type="match status" value="1"/>
</dbReference>
<reference evidence="8" key="2">
    <citation type="journal article" date="2017" name="Plant Physiol. Biochem.">
        <title>Differential oxidative and antioxidative response of duckweed Lemna minor toward plant growth promoting/inhibiting bacteria.</title>
        <authorList>
            <person name="Ishizawa H."/>
            <person name="Kuroda M."/>
            <person name="Morikawa M."/>
            <person name="Ike M."/>
        </authorList>
    </citation>
    <scope>NUCLEOTIDE SEQUENCE [LARGE SCALE GENOMIC DNA]</scope>
    <source>
        <strain evidence="8">M6</strain>
    </source>
</reference>
<evidence type="ECO:0000256" key="2">
    <source>
        <dbReference type="ARBA" id="ARBA00022651"/>
    </source>
</evidence>
<comment type="similarity">
    <text evidence="1">Belongs to the glycosyl hydrolase 43 family.</text>
</comment>
<evidence type="ECO:0000256" key="4">
    <source>
        <dbReference type="ARBA" id="ARBA00023277"/>
    </source>
</evidence>
<evidence type="ECO:0000256" key="3">
    <source>
        <dbReference type="ARBA" id="ARBA00022801"/>
    </source>
</evidence>
<evidence type="ECO:0000313" key="7">
    <source>
        <dbReference type="EMBL" id="BBF80273.1"/>
    </source>
</evidence>
<dbReference type="PANTHER" id="PTHR43772:SF2">
    <property type="entry name" value="PUTATIVE (AFU_ORTHOLOGUE AFUA_2G04480)-RELATED"/>
    <property type="match status" value="1"/>
</dbReference>
<evidence type="ECO:0000313" key="8">
    <source>
        <dbReference type="Proteomes" id="UP000278756"/>
    </source>
</evidence>
<sequence>MPSARMAMRWWYLAVAKSTARSSRMDAHLHQFADSFSPNRYPLQRKTLRYRPFHFNAMSYTIYKKALLKMGKHSRWERADMRSSQLFMTTAVALSVMGATTCWAGQMTVKVPATASAWEKSPNASMPQGTGDGQAPAKAEGLKLVAGQKILITATGEASTFPNGPRFGPDGQRDYVADDYPGGSGRLFPSKYADPDAFPIHLNELMGVFVDAGGKVVGRPFAVGKAWKGRVPDGARALQFGINDDVLADNEGAFDVVIEVPAMFPDADLIRAKPAPKPPVILPPYPQDLPEPLLLRPQYNPIISDGSRYSADPAPLVADGVFYILAGRDEAPEDGGGFQMMSWQMFVSSDPATKTWAVLPDLLRPEKIFGWAREDGAWASQIVQGPDKQFYLYAPIMEKDCGARDCFGIGVAKAPTPVGPWQDIHPEGPIISQKAPVRNSMQNIDPTVLVDDDGRVYIYWGTHGQLRGMELAADMKTPKGPPVDMRLQGFFEAPWIMKRKGVYYLHYAANNAGPASPCTEAVYHACQAYATSSNPLGPWTYRGVFLDPVSSATSHGGIVPFKDKWYMAYHNADAKGGTHFRRSVAIDEVQWDDSVSPPALKRVAQTRRPVDPTPTANLALTARITASNLPLPVQYRMRALNDGRTPLAPLPPDMWANWTGRNDAQRPWIQYQWDEPVTLNGSRLFFWGDRQTGSGEGVAPPSGWHLEYWTETEWKPVSATQSYIVKSGTFSDIQFKPVTTRCLRAVFDASTDGKSYAALGITEWEALSPDMIVPPQQAPRNQATPNCTK</sequence>
<organism evidence="7 8">
    <name type="scientific">Asticcacaulis excentricus</name>
    <dbReference type="NCBI Taxonomy" id="78587"/>
    <lineage>
        <taxon>Bacteria</taxon>
        <taxon>Pseudomonadati</taxon>
        <taxon>Pseudomonadota</taxon>
        <taxon>Alphaproteobacteria</taxon>
        <taxon>Caulobacterales</taxon>
        <taxon>Caulobacteraceae</taxon>
        <taxon>Asticcacaulis</taxon>
    </lineage>
</organism>
<evidence type="ECO:0000256" key="5">
    <source>
        <dbReference type="ARBA" id="ARBA00023295"/>
    </source>
</evidence>
<keyword evidence="5" id="KW-0326">Glycosidase</keyword>
<dbReference type="PANTHER" id="PTHR43772">
    <property type="entry name" value="ENDO-1,4-BETA-XYLANASE"/>
    <property type="match status" value="1"/>
</dbReference>
<keyword evidence="4" id="KW-0119">Carbohydrate metabolism</keyword>
<keyword evidence="2" id="KW-0858">Xylan degradation</keyword>
<dbReference type="EMBL" id="AP018827">
    <property type="protein sequence ID" value="BBF80273.1"/>
    <property type="molecule type" value="Genomic_DNA"/>
</dbReference>
<accession>A0A3G9G5B8</accession>